<feature type="domain" description="CRAL-TRIO" evidence="1">
    <location>
        <begin position="151"/>
        <end position="249"/>
    </location>
</feature>
<dbReference type="InterPro" id="IPR052578">
    <property type="entry name" value="PI_Transfer_CRAL-TRIO"/>
</dbReference>
<dbReference type="InterPro" id="IPR036865">
    <property type="entry name" value="CRAL-TRIO_dom_sf"/>
</dbReference>
<dbReference type="GO" id="GO:0008526">
    <property type="term" value="F:phosphatidylinositol transfer activity"/>
    <property type="evidence" value="ECO:0007669"/>
    <property type="project" value="TreeGrafter"/>
</dbReference>
<dbReference type="SUPFAM" id="SSF46938">
    <property type="entry name" value="CRAL/TRIO N-terminal domain"/>
    <property type="match status" value="1"/>
</dbReference>
<dbReference type="Gene3D" id="3.40.525.10">
    <property type="entry name" value="CRAL-TRIO lipid binding domain"/>
    <property type="match status" value="1"/>
</dbReference>
<dbReference type="CDD" id="cd00170">
    <property type="entry name" value="SEC14"/>
    <property type="match status" value="1"/>
</dbReference>
<dbReference type="EMBL" id="HBKN01035256">
    <property type="protein sequence ID" value="CAE2321360.1"/>
    <property type="molecule type" value="Transcribed_RNA"/>
</dbReference>
<name>A0A7S4P273_GUITH</name>
<evidence type="ECO:0000313" key="2">
    <source>
        <dbReference type="EMBL" id="CAE2321360.1"/>
    </source>
</evidence>
<organism evidence="2">
    <name type="scientific">Guillardia theta</name>
    <name type="common">Cryptophyte</name>
    <name type="synonym">Cryptomonas phi</name>
    <dbReference type="NCBI Taxonomy" id="55529"/>
    <lineage>
        <taxon>Eukaryota</taxon>
        <taxon>Cryptophyceae</taxon>
        <taxon>Pyrenomonadales</taxon>
        <taxon>Geminigeraceae</taxon>
        <taxon>Guillardia</taxon>
    </lineage>
</organism>
<reference evidence="2" key="1">
    <citation type="submission" date="2021-01" db="EMBL/GenBank/DDBJ databases">
        <authorList>
            <person name="Corre E."/>
            <person name="Pelletier E."/>
            <person name="Niang G."/>
            <person name="Scheremetjew M."/>
            <person name="Finn R."/>
            <person name="Kale V."/>
            <person name="Holt S."/>
            <person name="Cochrane G."/>
            <person name="Meng A."/>
            <person name="Brown T."/>
            <person name="Cohen L."/>
        </authorList>
    </citation>
    <scope>NUCLEOTIDE SEQUENCE</scope>
    <source>
        <strain evidence="2">CCMP 2712</strain>
    </source>
</reference>
<evidence type="ECO:0000259" key="1">
    <source>
        <dbReference type="Pfam" id="PF00650"/>
    </source>
</evidence>
<gene>
    <name evidence="2" type="ORF">GTHE00462_LOCUS27484</name>
</gene>
<accession>A0A7S4P273</accession>
<dbReference type="InterPro" id="IPR001251">
    <property type="entry name" value="CRAL-TRIO_dom"/>
</dbReference>
<proteinExistence type="predicted"/>
<sequence>MRYLLDQRSKRAIVRLGATNIVTQGSDEQQREYVECELTESLRKSLKASEAVEKIPEVVDAAVRDAVNRGKAETWEIMREALLTWPGPERRDVDKYREMICHKTFLNRWLKGSSNDPVWAMKRILTHLKWRQEYKVDTIMEEDWSEYDKRGEMYPCGLDKDGRPTWTWHTQRHGRTINSVPPNSSPEMGARYLICTLERTWAMNPSADRMNVICNCQNLTFSNYEHAMCLICLEILGEQYPDNMQYCFMFPVCLFSLSHPFDYFPSGWLDHASDHGYWTADDVR</sequence>
<dbReference type="Pfam" id="PF00650">
    <property type="entry name" value="CRAL_TRIO"/>
    <property type="match status" value="1"/>
</dbReference>
<dbReference type="PANTHER" id="PTHR45824">
    <property type="entry name" value="GH16843P"/>
    <property type="match status" value="1"/>
</dbReference>
<dbReference type="AlphaFoldDB" id="A0A7S4P273"/>
<dbReference type="InterPro" id="IPR036273">
    <property type="entry name" value="CRAL/TRIO_N_dom_sf"/>
</dbReference>
<dbReference type="PANTHER" id="PTHR45824:SF29">
    <property type="entry name" value="GH16843P"/>
    <property type="match status" value="1"/>
</dbReference>
<protein>
    <recommendedName>
        <fullName evidence="1">CRAL-TRIO domain-containing protein</fullName>
    </recommendedName>
</protein>
<dbReference type="SUPFAM" id="SSF52087">
    <property type="entry name" value="CRAL/TRIO domain"/>
    <property type="match status" value="1"/>
</dbReference>